<keyword evidence="9 13" id="KW-0275">Fatty acid biosynthesis</keyword>
<evidence type="ECO:0000259" key="15">
    <source>
        <dbReference type="Pfam" id="PF08545"/>
    </source>
</evidence>
<feature type="domain" description="Beta-ketoacyl-[acyl-carrier-protein] synthase III N-terminal" evidence="15">
    <location>
        <begin position="109"/>
        <end position="187"/>
    </location>
</feature>
<keyword evidence="7 13" id="KW-0276">Fatty acid metabolism</keyword>
<sequence>MKLKAAITGIHGYVPEDILTNEDLEKLVDTNDEWITSRTGIKERHILKGEGLATSYMASEAVKGLLAKTGTDPKDIDLVICATVTPDYMFPSTANLVCTQCGIPAIGSFDILAACSGFLYALSVGSQFIESARYKKVIVIGADKMSAIVDYTDRTTCVLFGDGAGAVLLEPTTENEGVMDFILKSDGTGENHLIMKGGGSRYPASHETVDNRWHNIHQEGPSVFKFAVTNMADVSAEIMEKNNLTGEDVAWLVPHQANKRIIDATARRMGIGDEKVMLNIQRYGNTTAATIPLCLFDYQNQLKKGDNLILAAFGGGFTWGACYVKWAI</sequence>
<dbReference type="GO" id="GO:0005737">
    <property type="term" value="C:cytoplasm"/>
    <property type="evidence" value="ECO:0007669"/>
    <property type="project" value="UniProtKB-SubCell"/>
</dbReference>
<keyword evidence="11 13" id="KW-0012">Acyltransferase</keyword>
<feature type="active site" evidence="13">
    <location>
        <position position="255"/>
    </location>
</feature>
<evidence type="ECO:0000256" key="12">
    <source>
        <dbReference type="ARBA" id="ARBA00051096"/>
    </source>
</evidence>
<dbReference type="SUPFAM" id="SSF53901">
    <property type="entry name" value="Thiolase-like"/>
    <property type="match status" value="1"/>
</dbReference>
<reference evidence="16" key="1">
    <citation type="journal article" date="2014" name="Int. J. Syst. Evol. Microbiol.">
        <title>Complete genome sequence of Corynebacterium casei LMG S-19264T (=DSM 44701T), isolated from a smear-ripened cheese.</title>
        <authorList>
            <consortium name="US DOE Joint Genome Institute (JGI-PGF)"/>
            <person name="Walter F."/>
            <person name="Albersmeier A."/>
            <person name="Kalinowski J."/>
            <person name="Ruckert C."/>
        </authorList>
    </citation>
    <scope>NUCLEOTIDE SEQUENCE</scope>
    <source>
        <strain evidence="16">CGMCC 1.15958</strain>
    </source>
</reference>
<evidence type="ECO:0000256" key="2">
    <source>
        <dbReference type="ARBA" id="ARBA00008642"/>
    </source>
</evidence>
<evidence type="ECO:0000256" key="9">
    <source>
        <dbReference type="ARBA" id="ARBA00023160"/>
    </source>
</evidence>
<comment type="caution">
    <text evidence="16">The sequence shown here is derived from an EMBL/GenBank/DDBJ whole genome shotgun (WGS) entry which is preliminary data.</text>
</comment>
<name>A0A917DY69_9BACT</name>
<dbReference type="GO" id="GO:0006633">
    <property type="term" value="P:fatty acid biosynthetic process"/>
    <property type="evidence" value="ECO:0007669"/>
    <property type="project" value="UniProtKB-UniRule"/>
</dbReference>
<dbReference type="PANTHER" id="PTHR34069">
    <property type="entry name" value="3-OXOACYL-[ACYL-CARRIER-PROTEIN] SYNTHASE 3"/>
    <property type="match status" value="1"/>
</dbReference>
<dbReference type="AlphaFoldDB" id="A0A917DY69"/>
<comment type="pathway">
    <text evidence="1 13">Lipid metabolism; fatty acid biosynthesis.</text>
</comment>
<feature type="region of interest" description="ACP-binding" evidence="13">
    <location>
        <begin position="256"/>
        <end position="260"/>
    </location>
</feature>
<keyword evidence="8 13" id="KW-0443">Lipid metabolism</keyword>
<dbReference type="RefSeq" id="WP_188770163.1">
    <property type="nucleotide sequence ID" value="NZ_BMKK01000013.1"/>
</dbReference>
<comment type="catalytic activity">
    <reaction evidence="12">
        <text>malonyl-[ACP] + acetyl-CoA + H(+) = 3-oxobutanoyl-[ACP] + CO2 + CoA</text>
        <dbReference type="Rhea" id="RHEA:12080"/>
        <dbReference type="Rhea" id="RHEA-COMP:9623"/>
        <dbReference type="Rhea" id="RHEA-COMP:9625"/>
        <dbReference type="ChEBI" id="CHEBI:15378"/>
        <dbReference type="ChEBI" id="CHEBI:16526"/>
        <dbReference type="ChEBI" id="CHEBI:57287"/>
        <dbReference type="ChEBI" id="CHEBI:57288"/>
        <dbReference type="ChEBI" id="CHEBI:78449"/>
        <dbReference type="ChEBI" id="CHEBI:78450"/>
        <dbReference type="EC" id="2.3.1.180"/>
    </reaction>
    <physiologicalReaction direction="left-to-right" evidence="12">
        <dbReference type="Rhea" id="RHEA:12081"/>
    </physiologicalReaction>
</comment>
<comment type="function">
    <text evidence="13">Catalyzes the condensation reaction of fatty acid synthesis by the addition to an acyl acceptor of two carbons from malonyl-ACP. Catalyzes the first condensation reaction which initiates fatty acid synthesis and may therefore play a role in governing the total rate of fatty acid production. Possesses both acetoacetyl-ACP synthase and acetyl transacylase activities. Its substrate specificity determines the biosynthesis of branched-chain and/or straight-chain of fatty acids.</text>
</comment>
<dbReference type="InterPro" id="IPR013747">
    <property type="entry name" value="ACP_syn_III_C"/>
</dbReference>
<dbReference type="EMBL" id="BMKK01000013">
    <property type="protein sequence ID" value="GGD77970.1"/>
    <property type="molecule type" value="Genomic_DNA"/>
</dbReference>
<comment type="domain">
    <text evidence="13">The last Arg residue of the ACP-binding site is essential for the weak association between ACP/AcpP and FabH.</text>
</comment>
<dbReference type="PANTHER" id="PTHR34069:SF2">
    <property type="entry name" value="BETA-KETOACYL-[ACYL-CARRIER-PROTEIN] SYNTHASE III"/>
    <property type="match status" value="1"/>
</dbReference>
<dbReference type="GO" id="GO:0004315">
    <property type="term" value="F:3-oxoacyl-[acyl-carrier-protein] synthase activity"/>
    <property type="evidence" value="ECO:0007669"/>
    <property type="project" value="InterPro"/>
</dbReference>
<dbReference type="Gene3D" id="3.40.47.10">
    <property type="match status" value="1"/>
</dbReference>
<evidence type="ECO:0000256" key="3">
    <source>
        <dbReference type="ARBA" id="ARBA00012333"/>
    </source>
</evidence>
<dbReference type="InterPro" id="IPR004655">
    <property type="entry name" value="FabH"/>
</dbReference>
<keyword evidence="6 13" id="KW-0808">Transferase</keyword>
<accession>A0A917DY69</accession>
<evidence type="ECO:0000259" key="14">
    <source>
        <dbReference type="Pfam" id="PF08541"/>
    </source>
</evidence>
<dbReference type="FunFam" id="3.40.47.10:FF:000004">
    <property type="entry name" value="3-oxoacyl-[acyl-carrier-protein] synthase 3"/>
    <property type="match status" value="1"/>
</dbReference>
<dbReference type="NCBIfam" id="TIGR00747">
    <property type="entry name" value="fabH"/>
    <property type="match status" value="1"/>
</dbReference>
<reference evidence="16" key="2">
    <citation type="submission" date="2020-09" db="EMBL/GenBank/DDBJ databases">
        <authorList>
            <person name="Sun Q."/>
            <person name="Zhou Y."/>
        </authorList>
    </citation>
    <scope>NUCLEOTIDE SEQUENCE</scope>
    <source>
        <strain evidence="16">CGMCC 1.15958</strain>
    </source>
</reference>
<dbReference type="CDD" id="cd00830">
    <property type="entry name" value="KAS_III"/>
    <property type="match status" value="1"/>
</dbReference>
<evidence type="ECO:0000256" key="7">
    <source>
        <dbReference type="ARBA" id="ARBA00022832"/>
    </source>
</evidence>
<evidence type="ECO:0000256" key="4">
    <source>
        <dbReference type="ARBA" id="ARBA00022490"/>
    </source>
</evidence>
<gene>
    <name evidence="13 16" type="primary">fabH</name>
    <name evidence="16" type="ORF">GCM10011514_47410</name>
</gene>
<feature type="active site" evidence="13">
    <location>
        <position position="115"/>
    </location>
</feature>
<comment type="similarity">
    <text evidence="2 13">Belongs to the thiolase-like superfamily. FabH family.</text>
</comment>
<comment type="subcellular location">
    <subcellularLocation>
        <location evidence="13">Cytoplasm</location>
    </subcellularLocation>
</comment>
<evidence type="ECO:0000256" key="6">
    <source>
        <dbReference type="ARBA" id="ARBA00022679"/>
    </source>
</evidence>
<dbReference type="Proteomes" id="UP000609064">
    <property type="component" value="Unassembled WGS sequence"/>
</dbReference>
<dbReference type="GO" id="GO:0033818">
    <property type="term" value="F:beta-ketoacyl-acyl-carrier-protein synthase III activity"/>
    <property type="evidence" value="ECO:0007669"/>
    <property type="project" value="UniProtKB-UniRule"/>
</dbReference>
<dbReference type="GO" id="GO:0044550">
    <property type="term" value="P:secondary metabolite biosynthetic process"/>
    <property type="evidence" value="ECO:0007669"/>
    <property type="project" value="TreeGrafter"/>
</dbReference>
<evidence type="ECO:0000256" key="8">
    <source>
        <dbReference type="ARBA" id="ARBA00023098"/>
    </source>
</evidence>
<evidence type="ECO:0000313" key="16">
    <source>
        <dbReference type="EMBL" id="GGD77970.1"/>
    </source>
</evidence>
<dbReference type="Pfam" id="PF08545">
    <property type="entry name" value="ACP_syn_III"/>
    <property type="match status" value="1"/>
</dbReference>
<keyword evidence="5 13" id="KW-0444">Lipid biosynthesis</keyword>
<proteinExistence type="inferred from homology"/>
<evidence type="ECO:0000313" key="17">
    <source>
        <dbReference type="Proteomes" id="UP000609064"/>
    </source>
</evidence>
<evidence type="ECO:0000256" key="10">
    <source>
        <dbReference type="ARBA" id="ARBA00023268"/>
    </source>
</evidence>
<keyword evidence="4 13" id="KW-0963">Cytoplasm</keyword>
<dbReference type="NCBIfam" id="NF006829">
    <property type="entry name" value="PRK09352.1"/>
    <property type="match status" value="1"/>
</dbReference>
<protein>
    <recommendedName>
        <fullName evidence="3 13">Beta-ketoacyl-[acyl-carrier-protein] synthase III</fullName>
        <shortName evidence="13">Beta-ketoacyl-ACP synthase III</shortName>
        <shortName evidence="13">KAS III</shortName>
        <ecNumber evidence="3 13">2.3.1.180</ecNumber>
    </recommendedName>
    <alternativeName>
        <fullName evidence="13">3-oxoacyl-[acyl-carrier-protein] synthase 3</fullName>
    </alternativeName>
    <alternativeName>
        <fullName evidence="13">3-oxoacyl-[acyl-carrier-protein] synthase III</fullName>
    </alternativeName>
</protein>
<dbReference type="InterPro" id="IPR013751">
    <property type="entry name" value="ACP_syn_III_N"/>
</dbReference>
<evidence type="ECO:0000256" key="5">
    <source>
        <dbReference type="ARBA" id="ARBA00022516"/>
    </source>
</evidence>
<feature type="domain" description="Beta-ketoacyl-[acyl-carrier-protein] synthase III C-terminal" evidence="14">
    <location>
        <begin position="239"/>
        <end position="326"/>
    </location>
</feature>
<evidence type="ECO:0000256" key="11">
    <source>
        <dbReference type="ARBA" id="ARBA00023315"/>
    </source>
</evidence>
<feature type="active site" evidence="13">
    <location>
        <position position="285"/>
    </location>
</feature>
<dbReference type="Pfam" id="PF08541">
    <property type="entry name" value="ACP_syn_III_C"/>
    <property type="match status" value="1"/>
</dbReference>
<evidence type="ECO:0000256" key="13">
    <source>
        <dbReference type="HAMAP-Rule" id="MF_01815"/>
    </source>
</evidence>
<evidence type="ECO:0000256" key="1">
    <source>
        <dbReference type="ARBA" id="ARBA00005194"/>
    </source>
</evidence>
<keyword evidence="10 13" id="KW-0511">Multifunctional enzyme</keyword>
<dbReference type="InterPro" id="IPR016039">
    <property type="entry name" value="Thiolase-like"/>
</dbReference>
<organism evidence="16 17">
    <name type="scientific">Emticicia aquatilis</name>
    <dbReference type="NCBI Taxonomy" id="1537369"/>
    <lineage>
        <taxon>Bacteria</taxon>
        <taxon>Pseudomonadati</taxon>
        <taxon>Bacteroidota</taxon>
        <taxon>Cytophagia</taxon>
        <taxon>Cytophagales</taxon>
        <taxon>Leadbetterellaceae</taxon>
        <taxon>Emticicia</taxon>
    </lineage>
</organism>
<dbReference type="HAMAP" id="MF_01815">
    <property type="entry name" value="FabH"/>
    <property type="match status" value="1"/>
</dbReference>
<comment type="subunit">
    <text evidence="13">Homodimer.</text>
</comment>
<keyword evidence="17" id="KW-1185">Reference proteome</keyword>
<dbReference type="EC" id="2.3.1.180" evidence="3 13"/>